<evidence type="ECO:0000256" key="1">
    <source>
        <dbReference type="SAM" id="Phobius"/>
    </source>
</evidence>
<name>A0A160SZY3_9CHLR</name>
<dbReference type="EMBL" id="LN890655">
    <property type="protein sequence ID" value="CUS01978.2"/>
    <property type="molecule type" value="Genomic_DNA"/>
</dbReference>
<feature type="transmembrane region" description="Helical" evidence="1">
    <location>
        <begin position="36"/>
        <end position="55"/>
    </location>
</feature>
<feature type="transmembrane region" description="Helical" evidence="1">
    <location>
        <begin position="326"/>
        <end position="347"/>
    </location>
</feature>
<dbReference type="OrthoDB" id="9811974at2"/>
<dbReference type="KEGG" id="pbf:CFX0092_A0097"/>
<evidence type="ECO:0000313" key="3">
    <source>
        <dbReference type="Proteomes" id="UP000215027"/>
    </source>
</evidence>
<keyword evidence="1" id="KW-1133">Transmembrane helix</keyword>
<feature type="transmembrane region" description="Helical" evidence="1">
    <location>
        <begin position="171"/>
        <end position="193"/>
    </location>
</feature>
<protein>
    <recommendedName>
        <fullName evidence="4">NnrS family protein</fullName>
    </recommendedName>
</protein>
<feature type="transmembrane region" description="Helical" evidence="1">
    <location>
        <begin position="296"/>
        <end position="314"/>
    </location>
</feature>
<feature type="transmembrane region" description="Helical" evidence="1">
    <location>
        <begin position="115"/>
        <end position="133"/>
    </location>
</feature>
<dbReference type="RefSeq" id="WP_095041644.1">
    <property type="nucleotide sequence ID" value="NZ_LN890655.1"/>
</dbReference>
<dbReference type="AlphaFoldDB" id="A0A160SZY3"/>
<evidence type="ECO:0008006" key="4">
    <source>
        <dbReference type="Google" id="ProtNLM"/>
    </source>
</evidence>
<evidence type="ECO:0000313" key="2">
    <source>
        <dbReference type="EMBL" id="CUS01978.2"/>
    </source>
</evidence>
<dbReference type="Proteomes" id="UP000215027">
    <property type="component" value="Chromosome I"/>
</dbReference>
<proteinExistence type="predicted"/>
<keyword evidence="1" id="KW-0472">Membrane</keyword>
<feature type="transmembrane region" description="Helical" evidence="1">
    <location>
        <begin position="92"/>
        <end position="108"/>
    </location>
</feature>
<gene>
    <name evidence="2" type="ORF">CFX0092_A0097</name>
</gene>
<feature type="transmembrane region" description="Helical" evidence="1">
    <location>
        <begin position="263"/>
        <end position="284"/>
    </location>
</feature>
<sequence length="360" mass="39311">MIRFPLLLLAIVALLFAIWAGLLRMGWVWPPVQPDLAAAHGPLMVSAFLGTVIGLERAVALNKRWAYLVPLLSALGGLLLIVGLSWTWAGRLLGLASLGLVVLFVLIVRQHATIYTWTMAAGSVAWLAGNILGLMGRPLYAVAPWWVAFLVLTIAGERLELSRVLRHSRRTIALFTLGVALFLAGIIGSLVSYDLGVRLTGLGMLALAAWLVVYDIARRNLRRDGLTRFIAWCLFSGYFWLAAGGALWLVYGGVMAGPIYDAILHSVFLGFVFAMIFGHAPLIFPSILGRPMAYLPAFYLPLVALHLSLALRVISDLFNFVTLRQWGGLLNGVTLLLFLGITALGLARGAADRRRMLEKN</sequence>
<feature type="transmembrane region" description="Helical" evidence="1">
    <location>
        <begin position="199"/>
        <end position="217"/>
    </location>
</feature>
<feature type="transmembrane region" description="Helical" evidence="1">
    <location>
        <begin position="67"/>
        <end position="86"/>
    </location>
</feature>
<organism evidence="2 3">
    <name type="scientific">Candidatus Promineifilum breve</name>
    <dbReference type="NCBI Taxonomy" id="1806508"/>
    <lineage>
        <taxon>Bacteria</taxon>
        <taxon>Bacillati</taxon>
        <taxon>Chloroflexota</taxon>
        <taxon>Ardenticatenia</taxon>
        <taxon>Candidatus Promineifilales</taxon>
        <taxon>Candidatus Promineifilaceae</taxon>
        <taxon>Candidatus Promineifilum</taxon>
    </lineage>
</organism>
<reference evidence="2" key="1">
    <citation type="submission" date="2016-01" db="EMBL/GenBank/DDBJ databases">
        <authorList>
            <person name="Mcilroy J.S."/>
            <person name="Karst M S."/>
            <person name="Albertsen M."/>
        </authorList>
    </citation>
    <scope>NUCLEOTIDE SEQUENCE</scope>
    <source>
        <strain evidence="2">Cfx-K</strain>
    </source>
</reference>
<accession>A0A160SZY3</accession>
<feature type="transmembrane region" description="Helical" evidence="1">
    <location>
        <begin position="229"/>
        <end position="251"/>
    </location>
</feature>
<keyword evidence="3" id="KW-1185">Reference proteome</keyword>
<keyword evidence="1" id="KW-0812">Transmembrane</keyword>
<feature type="transmembrane region" description="Helical" evidence="1">
    <location>
        <begin position="139"/>
        <end position="159"/>
    </location>
</feature>